<evidence type="ECO:0000313" key="2">
    <source>
        <dbReference type="Proteomes" id="UP000730618"/>
    </source>
</evidence>
<dbReference type="Proteomes" id="UP000730618">
    <property type="component" value="Unassembled WGS sequence"/>
</dbReference>
<evidence type="ECO:0000313" key="1">
    <source>
        <dbReference type="EMBL" id="CAG7657637.1"/>
    </source>
</evidence>
<protein>
    <recommendedName>
        <fullName evidence="3">Diguanylate cyclase</fullName>
    </recommendedName>
</protein>
<reference evidence="1 2" key="1">
    <citation type="submission" date="2021-06" db="EMBL/GenBank/DDBJ databases">
        <authorList>
            <person name="Criscuolo A."/>
        </authorList>
    </citation>
    <scope>NUCLEOTIDE SEQUENCE [LARGE SCALE GENOMIC DNA]</scope>
    <source>
        <strain evidence="2">CIP 111802</strain>
    </source>
</reference>
<evidence type="ECO:0008006" key="3">
    <source>
        <dbReference type="Google" id="ProtNLM"/>
    </source>
</evidence>
<proteinExistence type="predicted"/>
<organism evidence="1 2">
    <name type="scientific">Paenibacillus allorhizosphaerae</name>
    <dbReference type="NCBI Taxonomy" id="2849866"/>
    <lineage>
        <taxon>Bacteria</taxon>
        <taxon>Bacillati</taxon>
        <taxon>Bacillota</taxon>
        <taxon>Bacilli</taxon>
        <taxon>Bacillales</taxon>
        <taxon>Paenibacillaceae</taxon>
        <taxon>Paenibacillus</taxon>
    </lineage>
</organism>
<gene>
    <name evidence="1" type="ORF">PAECIP111802_06798</name>
</gene>
<dbReference type="EMBL" id="CAJVCE010000036">
    <property type="protein sequence ID" value="CAG7657637.1"/>
    <property type="molecule type" value="Genomic_DNA"/>
</dbReference>
<sequence>MRHLARLLSESAVVSDFVARFAGDEFVVLACDRAQASSLITILEDTLSANLLRLEDGNELLITVISEPAIIRKMLLSSVRERMNACVG</sequence>
<comment type="caution">
    <text evidence="1">The sequence shown here is derived from an EMBL/GenBank/DDBJ whole genome shotgun (WGS) entry which is preliminary data.</text>
</comment>
<accession>A0ABM8VTB5</accession>
<keyword evidence="2" id="KW-1185">Reference proteome</keyword>
<name>A0ABM8VTB5_9BACL</name>